<organism evidence="3 4">
    <name type="scientific">Pegethrix bostrychoides GSE-TBD4-15B</name>
    <dbReference type="NCBI Taxonomy" id="2839662"/>
    <lineage>
        <taxon>Bacteria</taxon>
        <taxon>Bacillati</taxon>
        <taxon>Cyanobacteriota</taxon>
        <taxon>Cyanophyceae</taxon>
        <taxon>Oculatellales</taxon>
        <taxon>Oculatellaceae</taxon>
        <taxon>Pegethrix</taxon>
    </lineage>
</organism>
<dbReference type="Proteomes" id="UP000707356">
    <property type="component" value="Unassembled WGS sequence"/>
</dbReference>
<feature type="region of interest" description="Disordered" evidence="1">
    <location>
        <begin position="1"/>
        <end position="21"/>
    </location>
</feature>
<evidence type="ECO:0000259" key="2">
    <source>
        <dbReference type="PROSITE" id="PS50914"/>
    </source>
</evidence>
<dbReference type="AlphaFoldDB" id="A0A951U6V1"/>
<gene>
    <name evidence="3" type="ORF">KME07_22430</name>
</gene>
<accession>A0A951U6V1</accession>
<evidence type="ECO:0000256" key="1">
    <source>
        <dbReference type="SAM" id="MobiDB-lite"/>
    </source>
</evidence>
<reference evidence="3" key="1">
    <citation type="submission" date="2021-05" db="EMBL/GenBank/DDBJ databases">
        <authorList>
            <person name="Pietrasiak N."/>
            <person name="Ward R."/>
            <person name="Stajich J.E."/>
            <person name="Kurbessoian T."/>
        </authorList>
    </citation>
    <scope>NUCLEOTIDE SEQUENCE</scope>
    <source>
        <strain evidence="3">GSE-TBD4-15B</strain>
    </source>
</reference>
<feature type="domain" description="BON" evidence="2">
    <location>
        <begin position="47"/>
        <end position="116"/>
    </location>
</feature>
<evidence type="ECO:0000313" key="3">
    <source>
        <dbReference type="EMBL" id="MBW4468193.1"/>
    </source>
</evidence>
<dbReference type="InterPro" id="IPR007055">
    <property type="entry name" value="BON_dom"/>
</dbReference>
<name>A0A951U6V1_9CYAN</name>
<dbReference type="EMBL" id="JAHHHV010000085">
    <property type="protein sequence ID" value="MBW4468193.1"/>
    <property type="molecule type" value="Genomic_DNA"/>
</dbReference>
<comment type="caution">
    <text evidence="3">The sequence shown here is derived from an EMBL/GenBank/DDBJ whole genome shotgun (WGS) entry which is preliminary data.</text>
</comment>
<dbReference type="PROSITE" id="PS50914">
    <property type="entry name" value="BON"/>
    <property type="match status" value="1"/>
</dbReference>
<reference evidence="3" key="2">
    <citation type="journal article" date="2022" name="Microbiol. Resour. Announc.">
        <title>Metagenome Sequencing to Explore Phylogenomics of Terrestrial Cyanobacteria.</title>
        <authorList>
            <person name="Ward R.D."/>
            <person name="Stajich J.E."/>
            <person name="Johansen J.R."/>
            <person name="Huntemann M."/>
            <person name="Clum A."/>
            <person name="Foster B."/>
            <person name="Foster B."/>
            <person name="Roux S."/>
            <person name="Palaniappan K."/>
            <person name="Varghese N."/>
            <person name="Mukherjee S."/>
            <person name="Reddy T.B.K."/>
            <person name="Daum C."/>
            <person name="Copeland A."/>
            <person name="Chen I.A."/>
            <person name="Ivanova N.N."/>
            <person name="Kyrpides N.C."/>
            <person name="Shapiro N."/>
            <person name="Eloe-Fadrosh E.A."/>
            <person name="Pietrasiak N."/>
        </authorList>
    </citation>
    <scope>NUCLEOTIDE SEQUENCE</scope>
    <source>
        <strain evidence="3">GSE-TBD4-15B</strain>
    </source>
</reference>
<sequence>MGWLSRLFPGSKKKEDAGTTAVPVPAPVGASGESIPAAKVGLNGEFDESGMAKRVALAFDEDPMLDDVDTLWVAQLSSKVVLKGKVPSQQILDKMVSVAMTVDGATEVDISQVTVG</sequence>
<evidence type="ECO:0000313" key="4">
    <source>
        <dbReference type="Proteomes" id="UP000707356"/>
    </source>
</evidence>
<proteinExistence type="predicted"/>
<protein>
    <submittedName>
        <fullName evidence="3">Phospholipid-binding protein</fullName>
    </submittedName>
</protein>